<comment type="caution">
    <text evidence="1">The sequence shown here is derived from an EMBL/GenBank/DDBJ whole genome shotgun (WGS) entry which is preliminary data.</text>
</comment>
<dbReference type="EMBL" id="CM039174">
    <property type="protein sequence ID" value="KAH9751236.1"/>
    <property type="molecule type" value="Genomic_DNA"/>
</dbReference>
<protein>
    <submittedName>
        <fullName evidence="1">Disease resistance RPP8-like protein 2</fullName>
    </submittedName>
</protein>
<accession>A0ACB8KA26</accession>
<name>A0ACB8KA26_CITSI</name>
<evidence type="ECO:0000313" key="1">
    <source>
        <dbReference type="EMBL" id="KAH9751236.1"/>
    </source>
</evidence>
<proteinExistence type="predicted"/>
<sequence>MAHIAIFRLRWSLPSVAALRRPLSAAVPALFASTPLVNPSISSASAVQIVPDDLPLVYAVGYPQFETGGLPLCCWSNELDAAVIDKFDASPSLIHLSLSNTELLEDTMLTLDKLPHLQVLKLRQNSYSGRKLSCVCSCGFPELKVLHLKSMYWLEDWMIGAGAMPKLGSLIGNPCAYLRKLPEELWRIKSFCKLELHWPQPVLRQNLRAFEEMEQQYDIQLSTAIAYCSLLENVKKVNYEADMARVLIQLIREHFDEDEIPSRYRQLLHLENVKRTDIWELLKDINYFVDESEKAIDTFFINITQQQCSESESTTCIALLVGIHSKIIDIRNRLQQIPPRENGFDFKERRNEFTHLLIEGQFQFDKSEFESGREELFDLLIEGQPRLSVVAILDSSGFDKTAFAADTYNNNHVKFYFDCHAWVRVSIAYDFRMILDDIIKSVMPPSRVSVVIGEDYQLKKSILRDYLTNKKYFIVLDDYCEESDDVLDDLEEVLPENQNGSRVLITVTDSGFLCSFELENGEPILPDSVLVGGPLIRLKHESWQFFILYYGKTTLRIYTGEKAFLTTWSRMYSVLELSAHLKICCLYLCVFHPGIEISTRQLYQLWVAEGFIPYNSEETAEHYLNELIDRGFIQVNKRRAGGTIKACYVPTFAYAALVGTAAMMGFVRTPDFEEESLANTKRYIIFDDPIEFFSLKHSDMYLQSFLNHSSESDHLNPIDCENFCKMFKHLRVLNMGSIVLDQYPPGLDNLFHLKYLKLNIPSLKCLPSPLCTLSNLQTLDMPSSYVDHVRKKQAPRSQSATTTPVRSRSVTTTLVRSRTVTNDLPDQTPEDIWKMQKLMHLNFGSITLSAPPKNYSSSLKNLIFISALHPSSCTPDILCRLPNLQTLRVSGDLSCYHSGVSKSVCELHKVECLKLVNESKLSRMVLSKYQFPPSLMQLSLSNTELMEDPMPMLEKLPRLQVLKLKQNSYLGRKLAYVGSGGFPVLKILHLKSMYWLDEWTMGAGAMPKLESLIVNPCAYLRKLPEELWCIKSLRKLDLHWPQTELRQRLRTFEDMEWRYDIQLYPYGI</sequence>
<reference evidence="2" key="1">
    <citation type="journal article" date="2023" name="Hortic. Res.">
        <title>A chromosome-level phased genome enabling allele-level studies in sweet orange: a case study on citrus Huanglongbing tolerance.</title>
        <authorList>
            <person name="Wu B."/>
            <person name="Yu Q."/>
            <person name="Deng Z."/>
            <person name="Duan Y."/>
            <person name="Luo F."/>
            <person name="Gmitter F. Jr."/>
        </authorList>
    </citation>
    <scope>NUCLEOTIDE SEQUENCE [LARGE SCALE GENOMIC DNA]</scope>
    <source>
        <strain evidence="2">cv. Valencia</strain>
    </source>
</reference>
<keyword evidence="2" id="KW-1185">Reference proteome</keyword>
<gene>
    <name evidence="1" type="ORF">KPL71_014210</name>
</gene>
<dbReference type="Proteomes" id="UP000829398">
    <property type="component" value="Chromosome 5"/>
</dbReference>
<evidence type="ECO:0000313" key="2">
    <source>
        <dbReference type="Proteomes" id="UP000829398"/>
    </source>
</evidence>
<organism evidence="1 2">
    <name type="scientific">Citrus sinensis</name>
    <name type="common">Sweet orange</name>
    <name type="synonym">Citrus aurantium var. sinensis</name>
    <dbReference type="NCBI Taxonomy" id="2711"/>
    <lineage>
        <taxon>Eukaryota</taxon>
        <taxon>Viridiplantae</taxon>
        <taxon>Streptophyta</taxon>
        <taxon>Embryophyta</taxon>
        <taxon>Tracheophyta</taxon>
        <taxon>Spermatophyta</taxon>
        <taxon>Magnoliopsida</taxon>
        <taxon>eudicotyledons</taxon>
        <taxon>Gunneridae</taxon>
        <taxon>Pentapetalae</taxon>
        <taxon>rosids</taxon>
        <taxon>malvids</taxon>
        <taxon>Sapindales</taxon>
        <taxon>Rutaceae</taxon>
        <taxon>Aurantioideae</taxon>
        <taxon>Citrus</taxon>
    </lineage>
</organism>